<feature type="compositionally biased region" description="Polar residues" evidence="7">
    <location>
        <begin position="1"/>
        <end position="11"/>
    </location>
</feature>
<evidence type="ECO:0000256" key="6">
    <source>
        <dbReference type="RuleBase" id="RU365089"/>
    </source>
</evidence>
<evidence type="ECO:0000256" key="2">
    <source>
        <dbReference type="ARBA" id="ARBA00010961"/>
    </source>
</evidence>
<dbReference type="InterPro" id="IPR001207">
    <property type="entry name" value="Transposase_mutator"/>
</dbReference>
<dbReference type="EMBL" id="CP021558">
    <property type="protein sequence ID" value="AUE02967.1"/>
    <property type="molecule type" value="Genomic_DNA"/>
</dbReference>
<dbReference type="GO" id="GO:0004803">
    <property type="term" value="F:transposase activity"/>
    <property type="evidence" value="ECO:0007669"/>
    <property type="project" value="UniProtKB-UniRule"/>
</dbReference>
<dbReference type="PROSITE" id="PS01007">
    <property type="entry name" value="TRANSPOSASE_MUTATOR"/>
    <property type="match status" value="1"/>
</dbReference>
<dbReference type="EMBL" id="CP021558">
    <property type="protein sequence ID" value="AUE02244.1"/>
    <property type="molecule type" value="Genomic_DNA"/>
</dbReference>
<evidence type="ECO:0000256" key="7">
    <source>
        <dbReference type="SAM" id="MobiDB-lite"/>
    </source>
</evidence>
<evidence type="ECO:0000256" key="5">
    <source>
        <dbReference type="ARBA" id="ARBA00023172"/>
    </source>
</evidence>
<accession>A0A2K9B416</accession>
<feature type="region of interest" description="Disordered" evidence="7">
    <location>
        <begin position="1"/>
        <end position="23"/>
    </location>
</feature>
<dbReference type="PANTHER" id="PTHR33217:SF8">
    <property type="entry name" value="MUTATOR FAMILY TRANSPOSASE"/>
    <property type="match status" value="1"/>
</dbReference>
<feature type="region of interest" description="Disordered" evidence="7">
    <location>
        <begin position="64"/>
        <end position="88"/>
    </location>
</feature>
<name>A0A2K9B416_BIFBR</name>
<organism evidence="8 10">
    <name type="scientific">Bifidobacterium breve</name>
    <dbReference type="NCBI Taxonomy" id="1685"/>
    <lineage>
        <taxon>Bacteria</taxon>
        <taxon>Bacillati</taxon>
        <taxon>Actinomycetota</taxon>
        <taxon>Actinomycetes</taxon>
        <taxon>Bifidobacteriales</taxon>
        <taxon>Bifidobacteriaceae</taxon>
        <taxon>Bifidobacterium</taxon>
    </lineage>
</organism>
<dbReference type="Proteomes" id="UP000232491">
    <property type="component" value="Chromosome"/>
</dbReference>
<dbReference type="GO" id="GO:0003677">
    <property type="term" value="F:DNA binding"/>
    <property type="evidence" value="ECO:0007669"/>
    <property type="project" value="UniProtKB-UniRule"/>
</dbReference>
<evidence type="ECO:0000256" key="1">
    <source>
        <dbReference type="ARBA" id="ARBA00002190"/>
    </source>
</evidence>
<comment type="similarity">
    <text evidence="2 6">Belongs to the transposase mutator family.</text>
</comment>
<dbReference type="GO" id="GO:0006313">
    <property type="term" value="P:DNA transposition"/>
    <property type="evidence" value="ECO:0007669"/>
    <property type="project" value="UniProtKB-UniRule"/>
</dbReference>
<keyword evidence="3 6" id="KW-0815">Transposition</keyword>
<evidence type="ECO:0000256" key="3">
    <source>
        <dbReference type="ARBA" id="ARBA00022578"/>
    </source>
</evidence>
<evidence type="ECO:0000256" key="4">
    <source>
        <dbReference type="ARBA" id="ARBA00023125"/>
    </source>
</evidence>
<comment type="function">
    <text evidence="1 6">Required for the transposition of the insertion element.</text>
</comment>
<evidence type="ECO:0000313" key="9">
    <source>
        <dbReference type="EMBL" id="AUE02967.1"/>
    </source>
</evidence>
<dbReference type="PANTHER" id="PTHR33217">
    <property type="entry name" value="TRANSPOSASE FOR INSERTION SEQUENCE ELEMENT IS1081"/>
    <property type="match status" value="1"/>
</dbReference>
<dbReference type="NCBIfam" id="NF033543">
    <property type="entry name" value="transpos_IS256"/>
    <property type="match status" value="1"/>
</dbReference>
<dbReference type="AlphaFoldDB" id="A0A2K9B416"/>
<keyword evidence="4 6" id="KW-0238">DNA-binding</keyword>
<evidence type="ECO:0000313" key="8">
    <source>
        <dbReference type="EMBL" id="AUE02244.1"/>
    </source>
</evidence>
<reference evidence="8 10" key="1">
    <citation type="submission" date="2017-05" db="EMBL/GenBank/DDBJ databases">
        <title>Comparative genomics and methylome analysis of the gut commensal Bifidobacterium breve.</title>
        <authorList>
            <person name="Bottacini F."/>
            <person name="Morrissey R."/>
            <person name="Roberts R.J."/>
            <person name="James K."/>
            <person name="van Breen J."/>
            <person name="Egan M."/>
            <person name="Lambert J."/>
            <person name="van Limpt K."/>
            <person name="Stanton C."/>
            <person name="Knol J."/>
            <person name="O' Connell Motherway M."/>
            <person name="van Sinderen D."/>
        </authorList>
    </citation>
    <scope>NUCLEOTIDE SEQUENCE [LARGE SCALE GENOMIC DNA]</scope>
    <source>
        <strain evidence="8 10">215W447a</strain>
    </source>
</reference>
<gene>
    <name evidence="8" type="ORF">BB215W447A_0207</name>
    <name evidence="9" type="ORF">BB215W447A_0948</name>
</gene>
<feature type="compositionally biased region" description="Basic and acidic residues" evidence="7">
    <location>
        <begin position="13"/>
        <end position="23"/>
    </location>
</feature>
<protein>
    <recommendedName>
        <fullName evidence="6">Mutator family transposase</fullName>
    </recommendedName>
</protein>
<proteinExistence type="inferred from homology"/>
<dbReference type="Pfam" id="PF00872">
    <property type="entry name" value="Transposase_mut"/>
    <property type="match status" value="1"/>
</dbReference>
<keyword evidence="6" id="KW-0814">Transposable element</keyword>
<sequence length="433" mass="48507">MSAGTMGNMTPTKKPDAEKRNAEREAALTFVRMAKEKGLDLTGPDGLLKQFTKSVLETALDEEMTEHLGRAKHKKSKDGRAANTRNGTTAKTVVTDSVGPVRIEVPRDRDGSFEPVVVRKRQRRLPGVDEMVLSLYARGLTTGEISAHFQEIYGADVSRETVSRITERVVAEKDEWCSRPLDRVYAAVFIDATVVKVRDGQVANRAFYVAVGVDLEGDRDVLGIWASPAAEGARYWLSVLTELKNRGVDDVFFLICDGLKGLPDAVGAVWPLAIVQTCVVHLLRNTFRYASKKDWDAIKRDVKPIYTAPSAAAAAAARDAMLDKWEARYPAIRRLWMDAWERFIPFLDYDVEIRRVICTTNAIESLNARFKRSIRARGHFPDEQAALKCMYLTVRSLDPTGKGQIRWSARWKPALNAFAITFADRWPSEGTQQ</sequence>
<keyword evidence="5 6" id="KW-0233">DNA recombination</keyword>
<evidence type="ECO:0000313" key="10">
    <source>
        <dbReference type="Proteomes" id="UP000232491"/>
    </source>
</evidence>